<dbReference type="Gene3D" id="3.30.710.10">
    <property type="entry name" value="Potassium Channel Kv1.1, Chain A"/>
    <property type="match status" value="1"/>
</dbReference>
<evidence type="ECO:0000256" key="1">
    <source>
        <dbReference type="ARBA" id="ARBA00004906"/>
    </source>
</evidence>
<proteinExistence type="inferred from homology"/>
<feature type="domain" description="BTB" evidence="4">
    <location>
        <begin position="177"/>
        <end position="244"/>
    </location>
</feature>
<dbReference type="GO" id="GO:0016567">
    <property type="term" value="P:protein ubiquitination"/>
    <property type="evidence" value="ECO:0007669"/>
    <property type="project" value="InterPro"/>
</dbReference>
<dbReference type="OrthoDB" id="413675at2759"/>
<evidence type="ECO:0000256" key="2">
    <source>
        <dbReference type="ARBA" id="ARBA00010846"/>
    </source>
</evidence>
<accession>A0A9Q0CUL1</accession>
<evidence type="ECO:0008006" key="8">
    <source>
        <dbReference type="Google" id="ProtNLM"/>
    </source>
</evidence>
<evidence type="ECO:0000313" key="6">
    <source>
        <dbReference type="EMBL" id="KAJ1700479.1"/>
    </source>
</evidence>
<evidence type="ECO:0000313" key="7">
    <source>
        <dbReference type="Proteomes" id="UP001151287"/>
    </source>
</evidence>
<sequence>MVFNEPDTIADSVSMVAAATHLFKFSYMKTKDLTAGKSIKSPTFSVAGHNYNILYYPQGLLKEPNSIDRFLVIHCKSAVTASFGFIFLNKHGVPTSKACDRATFTFSPKRNDHGFRDIIKRSDLKAEFVEGDYFTLVCSVTIPCDSHKELPKQLVNSVVPFSINENFAELLESKEMADITFEMDGQLFTAHKLVLYARSPVFKAEFSGRMAESKMKTIKIKDIQPVTFKAMLYFIYSDSLPDMSDKDIPIVTQVQHLYKAADIYLLDGLKAICEEMFIRNISVDTVISSLALAEEHGCHELKDICLNFASMPKHQEVGNHGDAAAANNDSEDDDGTDSSDYGTYDEDDGTDDDDEDTDSSDDDDN</sequence>
<dbReference type="InterPro" id="IPR008974">
    <property type="entry name" value="TRAF-like"/>
</dbReference>
<feature type="region of interest" description="Disordered" evidence="3">
    <location>
        <begin position="317"/>
        <end position="365"/>
    </location>
</feature>
<dbReference type="SUPFAM" id="SSF54695">
    <property type="entry name" value="POZ domain"/>
    <property type="match status" value="1"/>
</dbReference>
<evidence type="ECO:0000259" key="4">
    <source>
        <dbReference type="PROSITE" id="PS50097"/>
    </source>
</evidence>
<reference evidence="6" key="1">
    <citation type="journal article" date="2022" name="Cell">
        <title>Repeat-based holocentromeres influence genome architecture and karyotype evolution.</title>
        <authorList>
            <person name="Hofstatter P.G."/>
            <person name="Thangavel G."/>
            <person name="Lux T."/>
            <person name="Neumann P."/>
            <person name="Vondrak T."/>
            <person name="Novak P."/>
            <person name="Zhang M."/>
            <person name="Costa L."/>
            <person name="Castellani M."/>
            <person name="Scott A."/>
            <person name="Toegelov H."/>
            <person name="Fuchs J."/>
            <person name="Mata-Sucre Y."/>
            <person name="Dias Y."/>
            <person name="Vanzela A.L.L."/>
            <person name="Huettel B."/>
            <person name="Almeida C.C.S."/>
            <person name="Simkova H."/>
            <person name="Souza G."/>
            <person name="Pedrosa-Harand A."/>
            <person name="Macas J."/>
            <person name="Mayer K.F.X."/>
            <person name="Houben A."/>
            <person name="Marques A."/>
        </authorList>
    </citation>
    <scope>NUCLEOTIDE SEQUENCE</scope>
    <source>
        <strain evidence="6">RhyBre1mFocal</strain>
    </source>
</reference>
<dbReference type="EMBL" id="JAMQYH010000001">
    <property type="protein sequence ID" value="KAJ1700479.1"/>
    <property type="molecule type" value="Genomic_DNA"/>
</dbReference>
<dbReference type="Proteomes" id="UP001151287">
    <property type="component" value="Unassembled WGS sequence"/>
</dbReference>
<dbReference type="Pfam" id="PF24570">
    <property type="entry name" value="BACK_BPM_SPOP"/>
    <property type="match status" value="1"/>
</dbReference>
<feature type="domain" description="MATH" evidence="5">
    <location>
        <begin position="20"/>
        <end position="140"/>
    </location>
</feature>
<name>A0A9Q0CUL1_9POAL</name>
<protein>
    <recommendedName>
        <fullName evidence="8">BTB domain-containing protein</fullName>
    </recommendedName>
</protein>
<evidence type="ECO:0000256" key="3">
    <source>
        <dbReference type="SAM" id="MobiDB-lite"/>
    </source>
</evidence>
<comment type="similarity">
    <text evidence="2">Belongs to the Tdpoz family.</text>
</comment>
<organism evidence="6 7">
    <name type="scientific">Rhynchospora breviuscula</name>
    <dbReference type="NCBI Taxonomy" id="2022672"/>
    <lineage>
        <taxon>Eukaryota</taxon>
        <taxon>Viridiplantae</taxon>
        <taxon>Streptophyta</taxon>
        <taxon>Embryophyta</taxon>
        <taxon>Tracheophyta</taxon>
        <taxon>Spermatophyta</taxon>
        <taxon>Magnoliopsida</taxon>
        <taxon>Liliopsida</taxon>
        <taxon>Poales</taxon>
        <taxon>Cyperaceae</taxon>
        <taxon>Cyperoideae</taxon>
        <taxon>Rhynchosporeae</taxon>
        <taxon>Rhynchospora</taxon>
    </lineage>
</organism>
<dbReference type="SUPFAM" id="SSF49599">
    <property type="entry name" value="TRAF domain-like"/>
    <property type="match status" value="1"/>
</dbReference>
<gene>
    <name evidence="6" type="ORF">LUZ63_000258</name>
</gene>
<dbReference type="PROSITE" id="PS50144">
    <property type="entry name" value="MATH"/>
    <property type="match status" value="1"/>
</dbReference>
<dbReference type="SMART" id="SM00225">
    <property type="entry name" value="BTB"/>
    <property type="match status" value="1"/>
</dbReference>
<dbReference type="AlphaFoldDB" id="A0A9Q0CUL1"/>
<feature type="compositionally biased region" description="Acidic residues" evidence="3">
    <location>
        <begin position="329"/>
        <end position="365"/>
    </location>
</feature>
<comment type="caution">
    <text evidence="6">The sequence shown here is derived from an EMBL/GenBank/DDBJ whole genome shotgun (WGS) entry which is preliminary data.</text>
</comment>
<dbReference type="PANTHER" id="PTHR26379:SF504">
    <property type="entry name" value="OS08G0523800 PROTEIN"/>
    <property type="match status" value="1"/>
</dbReference>
<dbReference type="PROSITE" id="PS50097">
    <property type="entry name" value="BTB"/>
    <property type="match status" value="1"/>
</dbReference>
<dbReference type="CDD" id="cd00121">
    <property type="entry name" value="MATH"/>
    <property type="match status" value="1"/>
</dbReference>
<dbReference type="Pfam" id="PF00651">
    <property type="entry name" value="BTB"/>
    <property type="match status" value="1"/>
</dbReference>
<dbReference type="InterPro" id="IPR011333">
    <property type="entry name" value="SKP1/BTB/POZ_sf"/>
</dbReference>
<dbReference type="Gene3D" id="2.60.210.10">
    <property type="entry name" value="Apoptosis, Tumor Necrosis Factor Receptor Associated Protein 2, Chain A"/>
    <property type="match status" value="1"/>
</dbReference>
<dbReference type="PANTHER" id="PTHR26379">
    <property type="entry name" value="BTB/POZ AND MATH DOMAIN-CONTAINING PROTEIN 1"/>
    <property type="match status" value="1"/>
</dbReference>
<comment type="pathway">
    <text evidence="1">Protein modification; protein ubiquitination.</text>
</comment>
<evidence type="ECO:0000259" key="5">
    <source>
        <dbReference type="PROSITE" id="PS50144"/>
    </source>
</evidence>
<dbReference type="InterPro" id="IPR002083">
    <property type="entry name" value="MATH/TRAF_dom"/>
</dbReference>
<dbReference type="Pfam" id="PF22486">
    <property type="entry name" value="MATH_2"/>
    <property type="match status" value="1"/>
</dbReference>
<dbReference type="InterPro" id="IPR000210">
    <property type="entry name" value="BTB/POZ_dom"/>
</dbReference>
<dbReference type="InterPro" id="IPR056423">
    <property type="entry name" value="BACK_BPM_SPOP"/>
</dbReference>
<dbReference type="InterPro" id="IPR045005">
    <property type="entry name" value="BPM1-6"/>
</dbReference>
<keyword evidence="7" id="KW-1185">Reference proteome</keyword>